<reference evidence="2 3" key="1">
    <citation type="journal article" date="2014" name="Int. J. Syst. Evol. Microbiol.">
        <title>Complete genome sequence of Corynebacterium casei LMG S-19264T (=DSM 44701T), isolated from a smear-ripened cheese.</title>
        <authorList>
            <consortium name="US DOE Joint Genome Institute (JGI-PGF)"/>
            <person name="Walter F."/>
            <person name="Albersmeier A."/>
            <person name="Kalinowski J."/>
            <person name="Ruckert C."/>
        </authorList>
    </citation>
    <scope>NUCLEOTIDE SEQUENCE [LARGE SCALE GENOMIC DNA]</scope>
    <source>
        <strain evidence="2 3">IBRC-M 10912</strain>
    </source>
</reference>
<gene>
    <name evidence="2" type="ORF">ACFOZ7_12930</name>
</gene>
<name>A0ABD5P199_9EURY</name>
<keyword evidence="1" id="KW-0472">Membrane</keyword>
<proteinExistence type="predicted"/>
<dbReference type="GeneID" id="71856316"/>
<keyword evidence="1" id="KW-1133">Transmembrane helix</keyword>
<feature type="transmembrane region" description="Helical" evidence="1">
    <location>
        <begin position="79"/>
        <end position="98"/>
    </location>
</feature>
<dbReference type="EMBL" id="JBHSDJ010000102">
    <property type="protein sequence ID" value="MFC4247845.1"/>
    <property type="molecule type" value="Genomic_DNA"/>
</dbReference>
<sequence>MIEDTTTSQADTGQGRGRSYERAVGVGGLLALVVLSVLALAADVTWKLLAISWVAFGAMAIGAPLGARAATASHPLESVWGYGLASGAMVTSAALFLVPQALGQHGQFGSLGIAVGFLAGYVGHTLGHRLSHLELPVDHTAAELTVHALAAGAIIGAIYTAMPSLTSVLGVALVSHKAPAGYAAARRLAGEGRSVVALALPAAAVGLIALPVGIVGFGPSSVVRGLLFGIAAGVFLHVAVDLLPECTAGSETCPADAAIDGDFHQFQDRLRTHAAVSAVVGAVAVVLAWLLVV</sequence>
<dbReference type="RefSeq" id="WP_246975381.1">
    <property type="nucleotide sequence ID" value="NZ_CP095398.1"/>
</dbReference>
<dbReference type="Proteomes" id="UP001595821">
    <property type="component" value="Unassembled WGS sequence"/>
</dbReference>
<feature type="transmembrane region" description="Helical" evidence="1">
    <location>
        <begin position="274"/>
        <end position="292"/>
    </location>
</feature>
<dbReference type="AlphaFoldDB" id="A0ABD5P199"/>
<feature type="transmembrane region" description="Helical" evidence="1">
    <location>
        <begin position="195"/>
        <end position="216"/>
    </location>
</feature>
<comment type="caution">
    <text evidence="2">The sequence shown here is derived from an EMBL/GenBank/DDBJ whole genome shotgun (WGS) entry which is preliminary data.</text>
</comment>
<evidence type="ECO:0000313" key="3">
    <source>
        <dbReference type="Proteomes" id="UP001595821"/>
    </source>
</evidence>
<evidence type="ECO:0000256" key="1">
    <source>
        <dbReference type="SAM" id="Phobius"/>
    </source>
</evidence>
<feature type="transmembrane region" description="Helical" evidence="1">
    <location>
        <begin position="23"/>
        <end position="41"/>
    </location>
</feature>
<feature type="transmembrane region" description="Helical" evidence="1">
    <location>
        <begin position="147"/>
        <end position="174"/>
    </location>
</feature>
<organism evidence="2 3">
    <name type="scientific">Natribaculum luteum</name>
    <dbReference type="NCBI Taxonomy" id="1586232"/>
    <lineage>
        <taxon>Archaea</taxon>
        <taxon>Methanobacteriati</taxon>
        <taxon>Methanobacteriota</taxon>
        <taxon>Stenosarchaea group</taxon>
        <taxon>Halobacteria</taxon>
        <taxon>Halobacteriales</taxon>
        <taxon>Natrialbaceae</taxon>
        <taxon>Natribaculum</taxon>
    </lineage>
</organism>
<evidence type="ECO:0000313" key="2">
    <source>
        <dbReference type="EMBL" id="MFC4247845.1"/>
    </source>
</evidence>
<keyword evidence="1" id="KW-0812">Transmembrane</keyword>
<protein>
    <submittedName>
        <fullName evidence="2">ZIP family metal transporter</fullName>
    </submittedName>
</protein>
<feature type="transmembrane region" description="Helical" evidence="1">
    <location>
        <begin position="48"/>
        <end position="67"/>
    </location>
</feature>
<feature type="transmembrane region" description="Helical" evidence="1">
    <location>
        <begin position="110"/>
        <end position="127"/>
    </location>
</feature>
<accession>A0ABD5P199</accession>